<dbReference type="SUPFAM" id="SSF52317">
    <property type="entry name" value="Class I glutamine amidotransferase-like"/>
    <property type="match status" value="1"/>
</dbReference>
<evidence type="ECO:0000259" key="1">
    <source>
        <dbReference type="Pfam" id="PF01965"/>
    </source>
</evidence>
<sequence length="289" mass="31797">MPLTHTTTPLPQNFFVIYYHGHQLLDSAGPLDILATVAKHAQGQNFTLTNLAEDTGHVNLAAIPPRGATWRFEESADLSAVNNTRFNPRTVVDVTFDAALDSLRRTGGVEVEVWDERSGAYIAENRSVDVLFIPGGIGSRLYRVDKGTGARGLNVQSAIDFVRSVCEGGFVRSALMTVCTGSDLLAHTGLLEGRRATTNANAFEMVARRHGGVMWLRGRRWVRSLPEEIEGVQFDKEIWTGAGISAGMDLMLWFIAEVHGVAFARGIGRKLEYEWREGVGEGEVDPYYT</sequence>
<keyword evidence="3" id="KW-1185">Reference proteome</keyword>
<organism evidence="2 3">
    <name type="scientific">Lithohypha guttulata</name>
    <dbReference type="NCBI Taxonomy" id="1690604"/>
    <lineage>
        <taxon>Eukaryota</taxon>
        <taxon>Fungi</taxon>
        <taxon>Dikarya</taxon>
        <taxon>Ascomycota</taxon>
        <taxon>Pezizomycotina</taxon>
        <taxon>Eurotiomycetes</taxon>
        <taxon>Chaetothyriomycetidae</taxon>
        <taxon>Chaetothyriales</taxon>
        <taxon>Trichomeriaceae</taxon>
        <taxon>Lithohypha</taxon>
    </lineage>
</organism>
<dbReference type="Gene3D" id="3.40.50.880">
    <property type="match status" value="1"/>
</dbReference>
<evidence type="ECO:0000313" key="3">
    <source>
        <dbReference type="Proteomes" id="UP001345013"/>
    </source>
</evidence>
<accession>A0ABR0K0R9</accession>
<reference evidence="2 3" key="1">
    <citation type="submission" date="2023-08" db="EMBL/GenBank/DDBJ databases">
        <title>Black Yeasts Isolated from many extreme environments.</title>
        <authorList>
            <person name="Coleine C."/>
            <person name="Stajich J.E."/>
            <person name="Selbmann L."/>
        </authorList>
    </citation>
    <scope>NUCLEOTIDE SEQUENCE [LARGE SCALE GENOMIC DNA]</scope>
    <source>
        <strain evidence="2 3">CCFEE 5885</strain>
    </source>
</reference>
<evidence type="ECO:0000313" key="2">
    <source>
        <dbReference type="EMBL" id="KAK5081057.1"/>
    </source>
</evidence>
<dbReference type="InterPro" id="IPR002818">
    <property type="entry name" value="DJ-1/PfpI"/>
</dbReference>
<dbReference type="PANTHER" id="PTHR43130">
    <property type="entry name" value="ARAC-FAMILY TRANSCRIPTIONAL REGULATOR"/>
    <property type="match status" value="1"/>
</dbReference>
<dbReference type="InterPro" id="IPR052158">
    <property type="entry name" value="INH-QAR"/>
</dbReference>
<feature type="domain" description="DJ-1/PfpI" evidence="1">
    <location>
        <begin position="124"/>
        <end position="255"/>
    </location>
</feature>
<protein>
    <recommendedName>
        <fullName evidence="1">DJ-1/PfpI domain-containing protein</fullName>
    </recommendedName>
</protein>
<dbReference type="InterPro" id="IPR029062">
    <property type="entry name" value="Class_I_gatase-like"/>
</dbReference>
<dbReference type="PANTHER" id="PTHR43130:SF15">
    <property type="entry name" value="THIJ_PFPI FAMILY PROTEIN (AFU_ORTHOLOGUE AFUA_5G14240)"/>
    <property type="match status" value="1"/>
</dbReference>
<dbReference type="Proteomes" id="UP001345013">
    <property type="component" value="Unassembled WGS sequence"/>
</dbReference>
<name>A0ABR0K0R9_9EURO</name>
<dbReference type="EMBL" id="JAVRRG010000142">
    <property type="protein sequence ID" value="KAK5081057.1"/>
    <property type="molecule type" value="Genomic_DNA"/>
</dbReference>
<gene>
    <name evidence="2" type="ORF">LTR24_008329</name>
</gene>
<comment type="caution">
    <text evidence="2">The sequence shown here is derived from an EMBL/GenBank/DDBJ whole genome shotgun (WGS) entry which is preliminary data.</text>
</comment>
<dbReference type="Pfam" id="PF01965">
    <property type="entry name" value="DJ-1_PfpI"/>
    <property type="match status" value="1"/>
</dbReference>
<proteinExistence type="predicted"/>